<dbReference type="Proteomes" id="UP001143856">
    <property type="component" value="Unassembled WGS sequence"/>
</dbReference>
<comment type="caution">
    <text evidence="1">The sequence shown here is derived from an EMBL/GenBank/DDBJ whole genome shotgun (WGS) entry which is preliminary data.</text>
</comment>
<dbReference type="EMBL" id="JAPDGR010002167">
    <property type="protein sequence ID" value="KAJ2977304.1"/>
    <property type="molecule type" value="Genomic_DNA"/>
</dbReference>
<evidence type="ECO:0000313" key="2">
    <source>
        <dbReference type="Proteomes" id="UP001143856"/>
    </source>
</evidence>
<reference evidence="1" key="1">
    <citation type="submission" date="2022-10" db="EMBL/GenBank/DDBJ databases">
        <title>Genome Sequence of Xylaria curta.</title>
        <authorList>
            <person name="Buettner E."/>
        </authorList>
    </citation>
    <scope>NUCLEOTIDE SEQUENCE</scope>
    <source>
        <strain evidence="1">Babe10</strain>
    </source>
</reference>
<accession>A0ACC1NFW5</accession>
<sequence>MPFKKHSRQYDVVVYGATGYTGLITAEFISSHFPTSTKWAVAGRSAHKLEDVVKTCQDLNPDRKPPHVEVCSLDDADLAALAKKAFVFIATVGPYAKYGEAVFKACAEAGTHYIDCTGEAVWHAAMIKKFKEAAKASGAYMFPQIGVESAPSDLVTFALGSLIKSELSAPLGDVVVSLNELRSTPSGGTLATVIGIFDTFSLQEVAASHKPFALSPIPNTKNAPKPSIQSKLTGAYHVPNLGLQTTSVAGGTDAAVVQRTWGLFQQEPALQKQAYGPNFTYREFMKTRNIVTAMAVHYSLLVAGVLLAFCSPFRNLVRRFVSQPGQGPGREDFAASYVEFRGVGTPDIQPASGKQALCRLYFHGNPYQLTAIFMSQAARMLLEEDLGLIGGVYTPACLGQGYIDRLDEYGLKVETKIVQD</sequence>
<proteinExistence type="predicted"/>
<keyword evidence="2" id="KW-1185">Reference proteome</keyword>
<organism evidence="1 2">
    <name type="scientific">Xylaria curta</name>
    <dbReference type="NCBI Taxonomy" id="42375"/>
    <lineage>
        <taxon>Eukaryota</taxon>
        <taxon>Fungi</taxon>
        <taxon>Dikarya</taxon>
        <taxon>Ascomycota</taxon>
        <taxon>Pezizomycotina</taxon>
        <taxon>Sordariomycetes</taxon>
        <taxon>Xylariomycetidae</taxon>
        <taxon>Xylariales</taxon>
        <taxon>Xylariaceae</taxon>
        <taxon>Xylaria</taxon>
    </lineage>
</organism>
<name>A0ACC1NFW5_9PEZI</name>
<evidence type="ECO:0000313" key="1">
    <source>
        <dbReference type="EMBL" id="KAJ2977304.1"/>
    </source>
</evidence>
<protein>
    <submittedName>
        <fullName evidence="1">Uncharacterized protein</fullName>
    </submittedName>
</protein>
<gene>
    <name evidence="1" type="ORF">NUW58_g7850</name>
</gene>